<dbReference type="EMBL" id="AUND01000034">
    <property type="protein sequence ID" value="KEO51957.1"/>
    <property type="molecule type" value="Genomic_DNA"/>
</dbReference>
<dbReference type="STRING" id="1353537.TP2_10805"/>
<dbReference type="PANTHER" id="PTHR30346">
    <property type="entry name" value="TRANSCRIPTIONAL DUAL REGULATOR HCAR-RELATED"/>
    <property type="match status" value="1"/>
</dbReference>
<evidence type="ECO:0000313" key="8">
    <source>
        <dbReference type="Proteomes" id="UP000027432"/>
    </source>
</evidence>
<dbReference type="PANTHER" id="PTHR30346:SF26">
    <property type="entry name" value="HYDROGEN PEROXIDE-INDUCIBLE GENES ACTIVATOR"/>
    <property type="match status" value="1"/>
</dbReference>
<dbReference type="InterPro" id="IPR000847">
    <property type="entry name" value="LysR_HTH_N"/>
</dbReference>
<keyword evidence="8" id="KW-1185">Reference proteome</keyword>
<proteinExistence type="inferred from homology"/>
<dbReference type="Gene3D" id="3.40.190.10">
    <property type="entry name" value="Periplasmic binding protein-like II"/>
    <property type="match status" value="2"/>
</dbReference>
<dbReference type="OrthoDB" id="9775392at2"/>
<dbReference type="Pfam" id="PF03466">
    <property type="entry name" value="LysR_substrate"/>
    <property type="match status" value="1"/>
</dbReference>
<organism evidence="7 8">
    <name type="scientific">Thioclava pacifica DSM 10166</name>
    <dbReference type="NCBI Taxonomy" id="1353537"/>
    <lineage>
        <taxon>Bacteria</taxon>
        <taxon>Pseudomonadati</taxon>
        <taxon>Pseudomonadota</taxon>
        <taxon>Alphaproteobacteria</taxon>
        <taxon>Rhodobacterales</taxon>
        <taxon>Paracoccaceae</taxon>
        <taxon>Thioclava</taxon>
    </lineage>
</organism>
<evidence type="ECO:0000259" key="6">
    <source>
        <dbReference type="PROSITE" id="PS50931"/>
    </source>
</evidence>
<dbReference type="GO" id="GO:0003677">
    <property type="term" value="F:DNA binding"/>
    <property type="evidence" value="ECO:0007669"/>
    <property type="project" value="UniProtKB-KW"/>
</dbReference>
<keyword evidence="2" id="KW-0805">Transcription regulation</keyword>
<keyword evidence="3" id="KW-0238">DNA-binding</keyword>
<evidence type="ECO:0000256" key="3">
    <source>
        <dbReference type="ARBA" id="ARBA00023125"/>
    </source>
</evidence>
<comment type="similarity">
    <text evidence="1">Belongs to the LysR transcriptional regulatory family.</text>
</comment>
<keyword evidence="5" id="KW-0804">Transcription</keyword>
<evidence type="ECO:0000256" key="2">
    <source>
        <dbReference type="ARBA" id="ARBA00023015"/>
    </source>
</evidence>
<dbReference type="Proteomes" id="UP000027432">
    <property type="component" value="Unassembled WGS sequence"/>
</dbReference>
<feature type="domain" description="HTH lysR-type" evidence="6">
    <location>
        <begin position="3"/>
        <end position="60"/>
    </location>
</feature>
<dbReference type="Gene3D" id="1.10.10.10">
    <property type="entry name" value="Winged helix-like DNA-binding domain superfamily/Winged helix DNA-binding domain"/>
    <property type="match status" value="1"/>
</dbReference>
<keyword evidence="4" id="KW-0010">Activator</keyword>
<evidence type="ECO:0000256" key="4">
    <source>
        <dbReference type="ARBA" id="ARBA00023159"/>
    </source>
</evidence>
<evidence type="ECO:0000313" key="7">
    <source>
        <dbReference type="EMBL" id="KEO51957.1"/>
    </source>
</evidence>
<dbReference type="eggNOG" id="COG0583">
    <property type="taxonomic scope" value="Bacteria"/>
</dbReference>
<dbReference type="InterPro" id="IPR005119">
    <property type="entry name" value="LysR_subst-bd"/>
</dbReference>
<sequence length="297" mass="32276">MNITLRQLAYLRALGHARSFSRAAEMVHVSQPALSVQIRELEDQVGQPLVERRPRDVRLTRAGRRVLETAERVAAELRALQAEARRGLGQVNLGVIPTIAPYLLPAALPGLRAQGALRLREATTEELIEEIGQGTLDAAIIATPAPELFEAPLFEDRFLLAGTPDQLAMNRGLAPQAIDPDQLLLLDEGHCLADQALALCGLTRAAQRIDLGASSLTTLCALAGQAMGLTLVPEIAAMQESRAFPTLALLRFSEEPARQVRLVRAREASDPETWFDPLARVLKTAGDGLIAQARKRF</sequence>
<reference evidence="7 8" key="1">
    <citation type="submission" date="2013-07" db="EMBL/GenBank/DDBJ databases">
        <title>Thioclava pacifica DSM 10166 Genome Sequencing.</title>
        <authorList>
            <person name="Lai Q."/>
            <person name="Shao Z."/>
        </authorList>
    </citation>
    <scope>NUCLEOTIDE SEQUENCE [LARGE SCALE GENOMIC DNA]</scope>
    <source>
        <strain evidence="7 8">DSM 10166</strain>
    </source>
</reference>
<dbReference type="PRINTS" id="PR00039">
    <property type="entry name" value="HTHLYSR"/>
</dbReference>
<evidence type="ECO:0000256" key="5">
    <source>
        <dbReference type="ARBA" id="ARBA00023163"/>
    </source>
</evidence>
<dbReference type="RefSeq" id="WP_038078411.1">
    <property type="nucleotide sequence ID" value="NZ_AUND01000034.1"/>
</dbReference>
<evidence type="ECO:0000256" key="1">
    <source>
        <dbReference type="ARBA" id="ARBA00009437"/>
    </source>
</evidence>
<dbReference type="Pfam" id="PF00126">
    <property type="entry name" value="HTH_1"/>
    <property type="match status" value="1"/>
</dbReference>
<dbReference type="InterPro" id="IPR036390">
    <property type="entry name" value="WH_DNA-bd_sf"/>
</dbReference>
<gene>
    <name evidence="7" type="ORF">TP2_10805</name>
</gene>
<dbReference type="GO" id="GO:0032993">
    <property type="term" value="C:protein-DNA complex"/>
    <property type="evidence" value="ECO:0007669"/>
    <property type="project" value="TreeGrafter"/>
</dbReference>
<dbReference type="InterPro" id="IPR036388">
    <property type="entry name" value="WH-like_DNA-bd_sf"/>
</dbReference>
<dbReference type="AlphaFoldDB" id="A0A074JRE6"/>
<dbReference type="GO" id="GO:0003700">
    <property type="term" value="F:DNA-binding transcription factor activity"/>
    <property type="evidence" value="ECO:0007669"/>
    <property type="project" value="InterPro"/>
</dbReference>
<name>A0A074JRE6_9RHOB</name>
<protein>
    <recommendedName>
        <fullName evidence="6">HTH lysR-type domain-containing protein</fullName>
    </recommendedName>
</protein>
<dbReference type="PROSITE" id="PS50931">
    <property type="entry name" value="HTH_LYSR"/>
    <property type="match status" value="1"/>
</dbReference>
<dbReference type="SUPFAM" id="SSF46785">
    <property type="entry name" value="Winged helix' DNA-binding domain"/>
    <property type="match status" value="1"/>
</dbReference>
<dbReference type="FunFam" id="1.10.10.10:FF:000001">
    <property type="entry name" value="LysR family transcriptional regulator"/>
    <property type="match status" value="1"/>
</dbReference>
<dbReference type="SUPFAM" id="SSF53850">
    <property type="entry name" value="Periplasmic binding protein-like II"/>
    <property type="match status" value="1"/>
</dbReference>
<dbReference type="CDD" id="cd08411">
    <property type="entry name" value="PBP2_OxyR"/>
    <property type="match status" value="1"/>
</dbReference>
<comment type="caution">
    <text evidence="7">The sequence shown here is derived from an EMBL/GenBank/DDBJ whole genome shotgun (WGS) entry which is preliminary data.</text>
</comment>
<accession>A0A074JRE6</accession>